<evidence type="ECO:0000259" key="3">
    <source>
        <dbReference type="Pfam" id="PF16344"/>
    </source>
</evidence>
<evidence type="ECO:0000256" key="1">
    <source>
        <dbReference type="SAM" id="Phobius"/>
    </source>
</evidence>
<feature type="transmembrane region" description="Helical" evidence="1">
    <location>
        <begin position="84"/>
        <end position="104"/>
    </location>
</feature>
<dbReference type="InterPro" id="IPR012373">
    <property type="entry name" value="Ferrdict_sens_TM"/>
</dbReference>
<dbReference type="PANTHER" id="PTHR30273:SF2">
    <property type="entry name" value="PROTEIN FECR"/>
    <property type="match status" value="1"/>
</dbReference>
<evidence type="ECO:0000313" key="4">
    <source>
        <dbReference type="EMBL" id="MBS0028516.1"/>
    </source>
</evidence>
<evidence type="ECO:0000259" key="2">
    <source>
        <dbReference type="Pfam" id="PF04773"/>
    </source>
</evidence>
<dbReference type="InterPro" id="IPR006860">
    <property type="entry name" value="FecR"/>
</dbReference>
<keyword evidence="1" id="KW-0472">Membrane</keyword>
<protein>
    <submittedName>
        <fullName evidence="4">DUF4974 domain-containing protein</fullName>
    </submittedName>
</protein>
<dbReference type="PANTHER" id="PTHR30273">
    <property type="entry name" value="PERIPLASMIC SIGNAL SENSOR AND SIGMA FACTOR ACTIVATOR FECR-RELATED"/>
    <property type="match status" value="1"/>
</dbReference>
<dbReference type="EMBL" id="JAGTXB010000006">
    <property type="protein sequence ID" value="MBS0028516.1"/>
    <property type="molecule type" value="Genomic_DNA"/>
</dbReference>
<keyword evidence="1" id="KW-0812">Transmembrane</keyword>
<feature type="domain" description="FecR protein" evidence="2">
    <location>
        <begin position="113"/>
        <end position="207"/>
    </location>
</feature>
<keyword evidence="1" id="KW-1133">Transmembrane helix</keyword>
<dbReference type="Gene3D" id="3.55.50.30">
    <property type="match status" value="1"/>
</dbReference>
<keyword evidence="5" id="KW-1185">Reference proteome</keyword>
<sequence>MKNDMPGNIPESIRALLLKQDGTALSAAESQQLNEWYETLELVPAENLLDGGSGEANEQALIWNALYTQVKGASQRPVYRMKSWIWKAAAVAALVGIATAWLWYGQRPYKLEIATNTGKVQHITLPDGSQVWLNAKSRLQYNNWQPGKAREVVLSGEAFFDITQKEHQPFIIHTKTVDIRVLGTSFNVKAYAEDGHTETTLVTGKVQIVMKEEDGRTVTLEPNQKLVVQNRLDLKKIETIKANKIPLPDNTGYHITAAKVIAGDSSVAEISWRERKLTFFDQPLSEVALQLERWYGVTVVFKEETMKNARFTGTFRDESLQKVMEVLQMSAPFNYRISNDTLMINK</sequence>
<dbReference type="Gene3D" id="2.60.120.1440">
    <property type="match status" value="1"/>
</dbReference>
<reference evidence="4 5" key="1">
    <citation type="submission" date="2021-04" db="EMBL/GenBank/DDBJ databases">
        <title>Chitinophaga sp. nov., isolated from the rhizosphere soil.</title>
        <authorList>
            <person name="He S."/>
        </authorList>
    </citation>
    <scope>NUCLEOTIDE SEQUENCE [LARGE SCALE GENOMIC DNA]</scope>
    <source>
        <strain evidence="4 5">2R12</strain>
    </source>
</reference>
<accession>A0ABS5IZV5</accession>
<gene>
    <name evidence="4" type="ORF">KE626_14440</name>
</gene>
<dbReference type="RefSeq" id="WP_211973620.1">
    <property type="nucleotide sequence ID" value="NZ_CBFHAM010000071.1"/>
</dbReference>
<comment type="caution">
    <text evidence="4">The sequence shown here is derived from an EMBL/GenBank/DDBJ whole genome shotgun (WGS) entry which is preliminary data.</text>
</comment>
<dbReference type="Pfam" id="PF16344">
    <property type="entry name" value="FecR_C"/>
    <property type="match status" value="1"/>
</dbReference>
<feature type="domain" description="Protein FecR C-terminal" evidence="3">
    <location>
        <begin position="276"/>
        <end position="344"/>
    </location>
</feature>
<name>A0ABS5IZV5_9BACT</name>
<dbReference type="Proteomes" id="UP000676386">
    <property type="component" value="Unassembled WGS sequence"/>
</dbReference>
<proteinExistence type="predicted"/>
<dbReference type="InterPro" id="IPR032508">
    <property type="entry name" value="FecR_C"/>
</dbReference>
<organism evidence="4 5">
    <name type="scientific">Chitinophaga hostae</name>
    <dbReference type="NCBI Taxonomy" id="2831022"/>
    <lineage>
        <taxon>Bacteria</taxon>
        <taxon>Pseudomonadati</taxon>
        <taxon>Bacteroidota</taxon>
        <taxon>Chitinophagia</taxon>
        <taxon>Chitinophagales</taxon>
        <taxon>Chitinophagaceae</taxon>
        <taxon>Chitinophaga</taxon>
    </lineage>
</organism>
<dbReference type="PIRSF" id="PIRSF018266">
    <property type="entry name" value="FecR"/>
    <property type="match status" value="1"/>
</dbReference>
<evidence type="ECO:0000313" key="5">
    <source>
        <dbReference type="Proteomes" id="UP000676386"/>
    </source>
</evidence>
<dbReference type="Pfam" id="PF04773">
    <property type="entry name" value="FecR"/>
    <property type="match status" value="1"/>
</dbReference>